<sequence>MAPTILDYVNHVAGIGYAAQLILMGDAFMNDNLATHITNSAVTTMCKDSGMFIIGMRVAHYIVQTKVKDVEVKKLMTASAGVLWGTCGLLTLSTWGEGKAPNVYVNFGLQFFFAGAYAHQYLTMDSEKKD</sequence>
<comment type="caution">
    <text evidence="1">The sequence shown here is derived from an EMBL/GenBank/DDBJ whole genome shotgun (WGS) entry which is preliminary data.</text>
</comment>
<evidence type="ECO:0000313" key="1">
    <source>
        <dbReference type="EMBL" id="GMH68455.1"/>
    </source>
</evidence>
<accession>A0A9W7AIM6</accession>
<reference evidence="2" key="1">
    <citation type="journal article" date="2023" name="Commun. Biol.">
        <title>Genome analysis of Parmales, the sister group of diatoms, reveals the evolutionary specialization of diatoms from phago-mixotrophs to photoautotrophs.</title>
        <authorList>
            <person name="Ban H."/>
            <person name="Sato S."/>
            <person name="Yoshikawa S."/>
            <person name="Yamada K."/>
            <person name="Nakamura Y."/>
            <person name="Ichinomiya M."/>
            <person name="Sato N."/>
            <person name="Blanc-Mathieu R."/>
            <person name="Endo H."/>
            <person name="Kuwata A."/>
            <person name="Ogata H."/>
        </authorList>
    </citation>
    <scope>NUCLEOTIDE SEQUENCE [LARGE SCALE GENOMIC DNA]</scope>
    <source>
        <strain evidence="2">NIES 3700</strain>
    </source>
</reference>
<keyword evidence="2" id="KW-1185">Reference proteome</keyword>
<proteinExistence type="predicted"/>
<dbReference type="AlphaFoldDB" id="A0A9W7AIM6"/>
<name>A0A9W7AIM6_9STRA</name>
<gene>
    <name evidence="1" type="ORF">TrLO_g5721</name>
</gene>
<evidence type="ECO:0000313" key="2">
    <source>
        <dbReference type="Proteomes" id="UP001165122"/>
    </source>
</evidence>
<organism evidence="1 2">
    <name type="scientific">Triparma laevis f. longispina</name>
    <dbReference type="NCBI Taxonomy" id="1714387"/>
    <lineage>
        <taxon>Eukaryota</taxon>
        <taxon>Sar</taxon>
        <taxon>Stramenopiles</taxon>
        <taxon>Ochrophyta</taxon>
        <taxon>Bolidophyceae</taxon>
        <taxon>Parmales</taxon>
        <taxon>Triparmaceae</taxon>
        <taxon>Triparma</taxon>
    </lineage>
</organism>
<dbReference type="OrthoDB" id="187844at2759"/>
<dbReference type="Proteomes" id="UP001165122">
    <property type="component" value="Unassembled WGS sequence"/>
</dbReference>
<protein>
    <submittedName>
        <fullName evidence="1">Uncharacterized protein</fullName>
    </submittedName>
</protein>
<dbReference type="EMBL" id="BRXW01000593">
    <property type="protein sequence ID" value="GMH68455.1"/>
    <property type="molecule type" value="Genomic_DNA"/>
</dbReference>